<evidence type="ECO:0000256" key="1">
    <source>
        <dbReference type="SAM" id="Phobius"/>
    </source>
</evidence>
<geneLocation type="plasmid" evidence="3">
    <name>pKK1 DNA</name>
</geneLocation>
<organism evidence="2 3">
    <name type="scientific">Bacillus thuringiensis subsp. tolworthi</name>
    <dbReference type="NCBI Taxonomy" id="1442"/>
    <lineage>
        <taxon>Bacteria</taxon>
        <taxon>Bacillati</taxon>
        <taxon>Bacillota</taxon>
        <taxon>Bacilli</taxon>
        <taxon>Bacillales</taxon>
        <taxon>Bacillaceae</taxon>
        <taxon>Bacillus</taxon>
        <taxon>Bacillus cereus group</taxon>
    </lineage>
</organism>
<feature type="transmembrane region" description="Helical" evidence="1">
    <location>
        <begin position="7"/>
        <end position="27"/>
    </location>
</feature>
<gene>
    <name evidence="2" type="ORF">KNN_06562</name>
</gene>
<name>A0A9W4EXB7_BACTO</name>
<keyword evidence="2" id="KW-0614">Plasmid</keyword>
<evidence type="ECO:0000313" key="3">
    <source>
        <dbReference type="Proteomes" id="UP000055316"/>
    </source>
</evidence>
<dbReference type="Proteomes" id="UP000055316">
    <property type="component" value="Plasmid pKK1"/>
</dbReference>
<keyword evidence="1" id="KW-0812">Transmembrane</keyword>
<protein>
    <submittedName>
        <fullName evidence="2">Uncharacterized protein</fullName>
    </submittedName>
</protein>
<accession>A0A9W4EXB7</accession>
<sequence>MTPMIEYLLSLLQNLLKVFLGIIVIGYGNKLVNNISKAQKNLPTPLEAKGKF</sequence>
<proteinExistence type="predicted"/>
<dbReference type="EMBL" id="AP014865">
    <property type="protein sequence ID" value="BAR87296.1"/>
    <property type="molecule type" value="Genomic_DNA"/>
</dbReference>
<evidence type="ECO:0000313" key="2">
    <source>
        <dbReference type="EMBL" id="BAR87296.1"/>
    </source>
</evidence>
<dbReference type="AlphaFoldDB" id="A0A9W4EXB7"/>
<reference evidence="2 3" key="1">
    <citation type="submission" date="2015-05" db="EMBL/GenBank/DDBJ databases">
        <title>Whole genome sequence of Bacillus thuringiensis serovar tolworthi Pasteur Institute Standard strain.</title>
        <authorList>
            <person name="Kanda K."/>
            <person name="Nakashima K."/>
            <person name="Nagano Y."/>
        </authorList>
    </citation>
    <scope>NUCLEOTIDE SEQUENCE [LARGE SCALE GENOMIC DNA]</scope>
    <source>
        <strain evidence="2 3">Pasteur Institute Standard strain</strain>
        <plasmid evidence="3">pKK1 DNA</plasmid>
    </source>
</reference>
<keyword evidence="1" id="KW-1133">Transmembrane helix</keyword>
<keyword evidence="1" id="KW-0472">Membrane</keyword>